<keyword evidence="14" id="KW-1185">Reference proteome</keyword>
<feature type="region of interest" description="Disordered" evidence="10">
    <location>
        <begin position="877"/>
        <end position="899"/>
    </location>
</feature>
<dbReference type="PANTHER" id="PTHR47634">
    <property type="entry name" value="PROTEIN KINASE DOMAIN-CONTAINING PROTEIN-RELATED"/>
    <property type="match status" value="1"/>
</dbReference>
<name>A0AAW1NVI3_9CHLO</name>
<evidence type="ECO:0000256" key="7">
    <source>
        <dbReference type="ARBA" id="ARBA00047899"/>
    </source>
</evidence>
<protein>
    <recommendedName>
        <fullName evidence="1">non-specific serine/threonine protein kinase</fullName>
        <ecNumber evidence="1">2.7.11.1</ecNumber>
    </recommendedName>
</protein>
<comment type="catalytic activity">
    <reaction evidence="8">
        <text>L-seryl-[protein] + ATP = O-phospho-L-seryl-[protein] + ADP + H(+)</text>
        <dbReference type="Rhea" id="RHEA:17989"/>
        <dbReference type="Rhea" id="RHEA-COMP:9863"/>
        <dbReference type="Rhea" id="RHEA-COMP:11604"/>
        <dbReference type="ChEBI" id="CHEBI:15378"/>
        <dbReference type="ChEBI" id="CHEBI:29999"/>
        <dbReference type="ChEBI" id="CHEBI:30616"/>
        <dbReference type="ChEBI" id="CHEBI:83421"/>
        <dbReference type="ChEBI" id="CHEBI:456216"/>
        <dbReference type="EC" id="2.7.11.1"/>
    </reaction>
</comment>
<feature type="compositionally biased region" description="Basic and acidic residues" evidence="10">
    <location>
        <begin position="737"/>
        <end position="756"/>
    </location>
</feature>
<keyword evidence="2" id="KW-0723">Serine/threonine-protein kinase</keyword>
<evidence type="ECO:0000259" key="12">
    <source>
        <dbReference type="SMART" id="SM00220"/>
    </source>
</evidence>
<dbReference type="AlphaFoldDB" id="A0AAW1NVI3"/>
<feature type="compositionally biased region" description="Basic and acidic residues" evidence="10">
    <location>
        <begin position="268"/>
        <end position="280"/>
    </location>
</feature>
<evidence type="ECO:0000256" key="6">
    <source>
        <dbReference type="ARBA" id="ARBA00022840"/>
    </source>
</evidence>
<feature type="region of interest" description="Disordered" evidence="10">
    <location>
        <begin position="257"/>
        <end position="288"/>
    </location>
</feature>
<evidence type="ECO:0000256" key="5">
    <source>
        <dbReference type="ARBA" id="ARBA00022777"/>
    </source>
</evidence>
<evidence type="ECO:0000313" key="14">
    <source>
        <dbReference type="Proteomes" id="UP001465755"/>
    </source>
</evidence>
<evidence type="ECO:0000256" key="3">
    <source>
        <dbReference type="ARBA" id="ARBA00022679"/>
    </source>
</evidence>
<keyword evidence="4 9" id="KW-0547">Nucleotide-binding</keyword>
<dbReference type="Gene3D" id="3.30.200.20">
    <property type="entry name" value="Phosphorylase Kinase, domain 1"/>
    <property type="match status" value="1"/>
</dbReference>
<evidence type="ECO:0000256" key="2">
    <source>
        <dbReference type="ARBA" id="ARBA00022527"/>
    </source>
</evidence>
<dbReference type="GO" id="GO:0004674">
    <property type="term" value="F:protein serine/threonine kinase activity"/>
    <property type="evidence" value="ECO:0007669"/>
    <property type="project" value="UniProtKB-KW"/>
</dbReference>
<gene>
    <name evidence="13" type="ORF">WJX73_005536</name>
</gene>
<dbReference type="EMBL" id="JALJOQ010000117">
    <property type="protein sequence ID" value="KAK9796287.1"/>
    <property type="molecule type" value="Genomic_DNA"/>
</dbReference>
<keyword evidence="5" id="KW-0418">Kinase</keyword>
<evidence type="ECO:0000256" key="11">
    <source>
        <dbReference type="SAM" id="Phobius"/>
    </source>
</evidence>
<feature type="region of interest" description="Disordered" evidence="10">
    <location>
        <begin position="209"/>
        <end position="242"/>
    </location>
</feature>
<dbReference type="InterPro" id="IPR051334">
    <property type="entry name" value="SRPK"/>
</dbReference>
<evidence type="ECO:0000256" key="10">
    <source>
        <dbReference type="SAM" id="MobiDB-lite"/>
    </source>
</evidence>
<dbReference type="PANTHER" id="PTHR47634:SF9">
    <property type="entry name" value="PROTEIN KINASE DOMAIN-CONTAINING PROTEIN-RELATED"/>
    <property type="match status" value="1"/>
</dbReference>
<dbReference type="InterPro" id="IPR011009">
    <property type="entry name" value="Kinase-like_dom_sf"/>
</dbReference>
<proteinExistence type="predicted"/>
<keyword evidence="11" id="KW-0472">Membrane</keyword>
<evidence type="ECO:0000313" key="13">
    <source>
        <dbReference type="EMBL" id="KAK9796287.1"/>
    </source>
</evidence>
<dbReference type="InterPro" id="IPR017441">
    <property type="entry name" value="Protein_kinase_ATP_BS"/>
</dbReference>
<evidence type="ECO:0000256" key="1">
    <source>
        <dbReference type="ARBA" id="ARBA00012513"/>
    </source>
</evidence>
<dbReference type="SMART" id="SM00220">
    <property type="entry name" value="S_TKc"/>
    <property type="match status" value="1"/>
</dbReference>
<feature type="region of interest" description="Disordered" evidence="10">
    <location>
        <begin position="719"/>
        <end position="756"/>
    </location>
</feature>
<reference evidence="13 14" key="1">
    <citation type="journal article" date="2024" name="Nat. Commun.">
        <title>Phylogenomics reveals the evolutionary origins of lichenization in chlorophyte algae.</title>
        <authorList>
            <person name="Puginier C."/>
            <person name="Libourel C."/>
            <person name="Otte J."/>
            <person name="Skaloud P."/>
            <person name="Haon M."/>
            <person name="Grisel S."/>
            <person name="Petersen M."/>
            <person name="Berrin J.G."/>
            <person name="Delaux P.M."/>
            <person name="Dal Grande F."/>
            <person name="Keller J."/>
        </authorList>
    </citation>
    <scope>NUCLEOTIDE SEQUENCE [LARGE SCALE GENOMIC DNA]</scope>
    <source>
        <strain evidence="13 14">SAG 2036</strain>
    </source>
</reference>
<dbReference type="EC" id="2.7.11.1" evidence="1"/>
<sequence length="899" mass="98632">MAQATRLRATRTQAEQPLAAIPDPRPDCPHSLLRWTGIVPGAEGRKRFVEAEFPEQFRPRLQDQPSFRQHVTACLQLHSEGAALFEQLGVKFVGKSNSGEPTLFALICDIRGKSSNGKSFDEIRLHYQVIMRNFKGGMPAKANPGEQATVTFSHAIHQLLGDLWEDGVKIVRRLLPGVIADQATALYGTPKDRSATEYRNSAKQCLEKARKQYQEEEERREDVEDEDEEETPQQELLRLRSDDQALISERQTLLDAGAKAQASAEQAEEARARAEEKLQEHLAAPNSDDMQRDWTVKALAHAQVAHEQCAGAVEDSLTNAVGKQLVDARSAAITENGNAAVGAQQAASDARAAAAGTVHEAELQAAASQHAAKVTLRRWRLWRTWLLLLVPAALAAVVGIAWFVHRPAGQGPVPGVALEHAEATFSDGPLDWGRTGYVPGFEQQAAEVQAPEAQVLEAPGLEAPGPELALVALQSPEVQAEPAQQQRGAPWWRTIILEGASGLWELSPPLKLASALLFLLGACLLRSQARLQRALVQLQRAGQAEARLWVVLQHVVQLARDGFECMRQAEVAESRLWSALEHAEGVVQGLLTDLFQADAREELAMELGHYSGITAAAEVAAPMILEAEDTVSQALELCAGAAETENQLRQAFQCWEEGEDLYMPGGYHPVKLFDSFGPPGDRSRYTVQGKLGWGASSTVWRVSHANGQDYALKVSLGDVQAPDPQEDGEGAESGGEPEQRHEDVERMSRQNAEGAERERKILRALHHRPSDEQFPATNCNVVELVDCFSFSGPHGKHSCLVFEMLGQPLLRLAEEYWDSERRVPLDRIRRIARQTLQYRAPEAIAGQPPYTPAADIFSTGCMLSEIMLGEHAIITPPYDNRDLSDPGEADADAWGRCST</sequence>
<dbReference type="GO" id="GO:0005524">
    <property type="term" value="F:ATP binding"/>
    <property type="evidence" value="ECO:0007669"/>
    <property type="project" value="UniProtKB-UniRule"/>
</dbReference>
<evidence type="ECO:0000256" key="4">
    <source>
        <dbReference type="ARBA" id="ARBA00022741"/>
    </source>
</evidence>
<feature type="binding site" evidence="9">
    <location>
        <position position="713"/>
    </location>
    <ligand>
        <name>ATP</name>
        <dbReference type="ChEBI" id="CHEBI:30616"/>
    </ligand>
</feature>
<keyword evidence="3" id="KW-0808">Transferase</keyword>
<keyword evidence="11" id="KW-1133">Transmembrane helix</keyword>
<feature type="compositionally biased region" description="Acidic residues" evidence="10">
    <location>
        <begin position="215"/>
        <end position="232"/>
    </location>
</feature>
<organism evidence="13 14">
    <name type="scientific">Symbiochloris irregularis</name>
    <dbReference type="NCBI Taxonomy" id="706552"/>
    <lineage>
        <taxon>Eukaryota</taxon>
        <taxon>Viridiplantae</taxon>
        <taxon>Chlorophyta</taxon>
        <taxon>core chlorophytes</taxon>
        <taxon>Trebouxiophyceae</taxon>
        <taxon>Trebouxiales</taxon>
        <taxon>Trebouxiaceae</taxon>
        <taxon>Symbiochloris</taxon>
    </lineage>
</organism>
<keyword evidence="11" id="KW-0812">Transmembrane</keyword>
<accession>A0AAW1NVI3</accession>
<dbReference type="InterPro" id="IPR000719">
    <property type="entry name" value="Prot_kinase_dom"/>
</dbReference>
<feature type="domain" description="Protein kinase" evidence="12">
    <location>
        <begin position="685"/>
        <end position="895"/>
    </location>
</feature>
<comment type="catalytic activity">
    <reaction evidence="7">
        <text>L-threonyl-[protein] + ATP = O-phospho-L-threonyl-[protein] + ADP + H(+)</text>
        <dbReference type="Rhea" id="RHEA:46608"/>
        <dbReference type="Rhea" id="RHEA-COMP:11060"/>
        <dbReference type="Rhea" id="RHEA-COMP:11605"/>
        <dbReference type="ChEBI" id="CHEBI:15378"/>
        <dbReference type="ChEBI" id="CHEBI:30013"/>
        <dbReference type="ChEBI" id="CHEBI:30616"/>
        <dbReference type="ChEBI" id="CHEBI:61977"/>
        <dbReference type="ChEBI" id="CHEBI:456216"/>
        <dbReference type="EC" id="2.7.11.1"/>
    </reaction>
</comment>
<evidence type="ECO:0000256" key="8">
    <source>
        <dbReference type="ARBA" id="ARBA00048679"/>
    </source>
</evidence>
<feature type="region of interest" description="Disordered" evidence="10">
    <location>
        <begin position="1"/>
        <end position="23"/>
    </location>
</feature>
<dbReference type="SUPFAM" id="SSF56112">
    <property type="entry name" value="Protein kinase-like (PK-like)"/>
    <property type="match status" value="1"/>
</dbReference>
<dbReference type="Gene3D" id="1.10.510.10">
    <property type="entry name" value="Transferase(Phosphotransferase) domain 1"/>
    <property type="match status" value="1"/>
</dbReference>
<feature type="transmembrane region" description="Helical" evidence="11">
    <location>
        <begin position="385"/>
        <end position="404"/>
    </location>
</feature>
<dbReference type="GO" id="GO:0050684">
    <property type="term" value="P:regulation of mRNA processing"/>
    <property type="evidence" value="ECO:0007669"/>
    <property type="project" value="TreeGrafter"/>
</dbReference>
<dbReference type="PROSITE" id="PS00107">
    <property type="entry name" value="PROTEIN_KINASE_ATP"/>
    <property type="match status" value="1"/>
</dbReference>
<evidence type="ECO:0000256" key="9">
    <source>
        <dbReference type="PROSITE-ProRule" id="PRU10141"/>
    </source>
</evidence>
<comment type="caution">
    <text evidence="13">The sequence shown here is derived from an EMBL/GenBank/DDBJ whole genome shotgun (WGS) entry which is preliminary data.</text>
</comment>
<keyword evidence="6 9" id="KW-0067">ATP-binding</keyword>
<dbReference type="Proteomes" id="UP001465755">
    <property type="component" value="Unassembled WGS sequence"/>
</dbReference>
<dbReference type="GO" id="GO:0000245">
    <property type="term" value="P:spliceosomal complex assembly"/>
    <property type="evidence" value="ECO:0007669"/>
    <property type="project" value="TreeGrafter"/>
</dbReference>